<proteinExistence type="predicted"/>
<dbReference type="EMBL" id="MU150368">
    <property type="protein sequence ID" value="KAF9457516.1"/>
    <property type="molecule type" value="Genomic_DNA"/>
</dbReference>
<comment type="caution">
    <text evidence="1">The sequence shown here is derived from an EMBL/GenBank/DDBJ whole genome shotgun (WGS) entry which is preliminary data.</text>
</comment>
<name>A0A9P5XXS3_9AGAR</name>
<sequence length="93" mass="10714">MGFWSPLCNLGFHYSIPEHQRNNKATPIFYFEAYAVVSALHWAVHLQTPPARIAIFTDNYNTVNIFDSLRASPKYNPFLLTAVDLIIQFNIQL</sequence>
<accession>A0A9P5XXS3</accession>
<dbReference type="OrthoDB" id="3249498at2759"/>
<reference evidence="1" key="1">
    <citation type="submission" date="2020-11" db="EMBL/GenBank/DDBJ databases">
        <authorList>
            <consortium name="DOE Joint Genome Institute"/>
            <person name="Ahrendt S."/>
            <person name="Riley R."/>
            <person name="Andreopoulos W."/>
            <person name="Labutti K."/>
            <person name="Pangilinan J."/>
            <person name="Ruiz-Duenas F.J."/>
            <person name="Barrasa J.M."/>
            <person name="Sanchez-Garcia M."/>
            <person name="Camarero S."/>
            <person name="Miyauchi S."/>
            <person name="Serrano A."/>
            <person name="Linde D."/>
            <person name="Babiker R."/>
            <person name="Drula E."/>
            <person name="Ayuso-Fernandez I."/>
            <person name="Pacheco R."/>
            <person name="Padilla G."/>
            <person name="Ferreira P."/>
            <person name="Barriuso J."/>
            <person name="Kellner H."/>
            <person name="Castanera R."/>
            <person name="Alfaro M."/>
            <person name="Ramirez L."/>
            <person name="Pisabarro A.G."/>
            <person name="Kuo A."/>
            <person name="Tritt A."/>
            <person name="Lipzen A."/>
            <person name="He G."/>
            <person name="Yan M."/>
            <person name="Ng V."/>
            <person name="Cullen D."/>
            <person name="Martin F."/>
            <person name="Rosso M.-N."/>
            <person name="Henrissat B."/>
            <person name="Hibbett D."/>
            <person name="Martinez A.T."/>
            <person name="Grigoriev I.V."/>
        </authorList>
    </citation>
    <scope>NUCLEOTIDE SEQUENCE</scope>
    <source>
        <strain evidence="1">CBS 247.69</strain>
    </source>
</reference>
<dbReference type="Proteomes" id="UP000807353">
    <property type="component" value="Unassembled WGS sequence"/>
</dbReference>
<evidence type="ECO:0000313" key="1">
    <source>
        <dbReference type="EMBL" id="KAF9457516.1"/>
    </source>
</evidence>
<evidence type="ECO:0000313" key="2">
    <source>
        <dbReference type="Proteomes" id="UP000807353"/>
    </source>
</evidence>
<keyword evidence="2" id="KW-1185">Reference proteome</keyword>
<protein>
    <submittedName>
        <fullName evidence="1">Uncharacterized protein</fullName>
    </submittedName>
</protein>
<gene>
    <name evidence="1" type="ORF">BDZ94DRAFT_1339844</name>
</gene>
<organism evidence="1 2">
    <name type="scientific">Collybia nuda</name>
    <dbReference type="NCBI Taxonomy" id="64659"/>
    <lineage>
        <taxon>Eukaryota</taxon>
        <taxon>Fungi</taxon>
        <taxon>Dikarya</taxon>
        <taxon>Basidiomycota</taxon>
        <taxon>Agaricomycotina</taxon>
        <taxon>Agaricomycetes</taxon>
        <taxon>Agaricomycetidae</taxon>
        <taxon>Agaricales</taxon>
        <taxon>Tricholomatineae</taxon>
        <taxon>Clitocybaceae</taxon>
        <taxon>Collybia</taxon>
    </lineage>
</organism>
<dbReference type="AlphaFoldDB" id="A0A9P5XXS3"/>